<dbReference type="EMBL" id="ACJY01000109">
    <property type="protein sequence ID" value="EFE85575.1"/>
    <property type="molecule type" value="Genomic_DNA"/>
</dbReference>
<sequence length="39" mass="4262">MLTPDNRLRDGLILTEGDNYNSSEEATSIPADKAKVIVN</sequence>
<reference evidence="1 2" key="1">
    <citation type="submission" date="2010-02" db="EMBL/GenBank/DDBJ databases">
        <authorList>
            <person name="Weinstock G."/>
            <person name="Sodergren E."/>
            <person name="Clifton S."/>
            <person name="Fulton L."/>
            <person name="Fulton B."/>
            <person name="Courtney L."/>
            <person name="Fronick C."/>
            <person name="Harrison M."/>
            <person name="Strong C."/>
            <person name="Farmer C."/>
            <person name="Delahaunty K."/>
            <person name="Markovic C."/>
            <person name="Hall O."/>
            <person name="Minx P."/>
            <person name="Tomlinson C."/>
            <person name="Mitreva M."/>
            <person name="Nelson J."/>
            <person name="Hou S."/>
            <person name="Wollam A."/>
            <person name="Pepin K.H."/>
            <person name="Johnson M."/>
            <person name="Bhonagiri V."/>
            <person name="Zhang X."/>
            <person name="Suruliraj S."/>
            <person name="Warren W."/>
            <person name="Chinwalla A."/>
            <person name="Mardis E.R."/>
            <person name="Wilson R.K."/>
        </authorList>
    </citation>
    <scope>NUCLEOTIDE SEQUENCE [LARGE SCALE GENOMIC DNA]</scope>
    <source>
        <strain evidence="1 2">ATCC 33693</strain>
    </source>
</reference>
<dbReference type="Proteomes" id="UP000003748">
    <property type="component" value="Unassembled WGS sequence"/>
</dbReference>
<name>D4CYF7_9FUSO</name>
<gene>
    <name evidence="1" type="ORF">FUSPEROL_02472</name>
</gene>
<dbReference type="HOGENOM" id="CLU_3310243_0_0_0"/>
<protein>
    <submittedName>
        <fullName evidence="1">Uncharacterized protein</fullName>
    </submittedName>
</protein>
<dbReference type="STRING" id="546275.FUSPEROL_02472"/>
<accession>D4CYF7</accession>
<organism evidence="1 2">
    <name type="scientific">Fusobacterium periodonticum ATCC 33693</name>
    <dbReference type="NCBI Taxonomy" id="546275"/>
    <lineage>
        <taxon>Bacteria</taxon>
        <taxon>Fusobacteriati</taxon>
        <taxon>Fusobacteriota</taxon>
        <taxon>Fusobacteriia</taxon>
        <taxon>Fusobacteriales</taxon>
        <taxon>Fusobacteriaceae</taxon>
        <taxon>Fusobacterium</taxon>
    </lineage>
</organism>
<dbReference type="AlphaFoldDB" id="D4CYF7"/>
<comment type="caution">
    <text evidence="1">The sequence shown here is derived from an EMBL/GenBank/DDBJ whole genome shotgun (WGS) entry which is preliminary data.</text>
</comment>
<evidence type="ECO:0000313" key="1">
    <source>
        <dbReference type="EMBL" id="EFE85575.1"/>
    </source>
</evidence>
<evidence type="ECO:0000313" key="2">
    <source>
        <dbReference type="Proteomes" id="UP000003748"/>
    </source>
</evidence>
<proteinExistence type="predicted"/>